<evidence type="ECO:0000259" key="2">
    <source>
        <dbReference type="Pfam" id="PF01979"/>
    </source>
</evidence>
<dbReference type="RefSeq" id="WP_129131234.1">
    <property type="nucleotide sequence ID" value="NZ_SDHW01000003.1"/>
</dbReference>
<proteinExistence type="predicted"/>
<dbReference type="Pfam" id="PF01979">
    <property type="entry name" value="Amidohydro_1"/>
    <property type="match status" value="1"/>
</dbReference>
<dbReference type="InterPro" id="IPR006680">
    <property type="entry name" value="Amidohydro-rel"/>
</dbReference>
<evidence type="ECO:0000313" key="3">
    <source>
        <dbReference type="EMBL" id="RXK59860.1"/>
    </source>
</evidence>
<reference evidence="3 4" key="1">
    <citation type="submission" date="2019-01" db="EMBL/GenBank/DDBJ databases">
        <title>Lacibacter sp. strain TTM-7.</title>
        <authorList>
            <person name="Chen W.-M."/>
        </authorList>
    </citation>
    <scope>NUCLEOTIDE SEQUENCE [LARGE SCALE GENOMIC DNA]</scope>
    <source>
        <strain evidence="3 4">TTM-7</strain>
    </source>
</reference>
<comment type="caution">
    <text evidence="3">The sequence shown here is derived from an EMBL/GenBank/DDBJ whole genome shotgun (WGS) entry which is preliminary data.</text>
</comment>
<gene>
    <name evidence="3" type="ORF">ESA94_12460</name>
</gene>
<dbReference type="Gene3D" id="2.30.40.10">
    <property type="entry name" value="Urease, subunit C, domain 1"/>
    <property type="match status" value="1"/>
</dbReference>
<dbReference type="GO" id="GO:0016810">
    <property type="term" value="F:hydrolase activity, acting on carbon-nitrogen (but not peptide) bonds"/>
    <property type="evidence" value="ECO:0007669"/>
    <property type="project" value="InterPro"/>
</dbReference>
<organism evidence="3 4">
    <name type="scientific">Lacibacter luteus</name>
    <dbReference type="NCBI Taxonomy" id="2508719"/>
    <lineage>
        <taxon>Bacteria</taxon>
        <taxon>Pseudomonadati</taxon>
        <taxon>Bacteroidota</taxon>
        <taxon>Chitinophagia</taxon>
        <taxon>Chitinophagales</taxon>
        <taxon>Chitinophagaceae</taxon>
        <taxon>Lacibacter</taxon>
    </lineage>
</organism>
<evidence type="ECO:0000313" key="4">
    <source>
        <dbReference type="Proteomes" id="UP000290204"/>
    </source>
</evidence>
<dbReference type="SUPFAM" id="SSF51556">
    <property type="entry name" value="Metallo-dependent hydrolases"/>
    <property type="match status" value="1"/>
</dbReference>
<feature type="domain" description="Amidohydrolase-related" evidence="2">
    <location>
        <begin position="51"/>
        <end position="377"/>
    </location>
</feature>
<keyword evidence="1 3" id="KW-0378">Hydrolase</keyword>
<dbReference type="AlphaFoldDB" id="A0A4Q1CHV2"/>
<sequence>MQYRKFRADELFDGYTLRKTDDTLIADATGKVIEIAAAADAGEDVETYSGILSPGLINCHCHLELSHLKNIIPPHTGLVDFLCSVVSKRGFEQELIQEEIRKAEQEMFENGIVAVGDIGNTADTVVVKQSSKLRWHNFVEVLGFSDEKAASNLQHYTSVADELKTHHRTTLTPHAPYSISPLTFQLINTATTGKIISVHNQETAAEDELYKTGSGDFLRFYKIFGLDRSPFPVTGKCSIRSYLPYFNNGQTILLIHNTFMCEEDIVWANEYAAANGLTLVYCFCINANLYIENKVPAVALFQQQHCNIVLGTDSYSSNWQLSVTKEIQALLQHSSIAAEQALQMATLNGAKALQWQNDLGSFEKNKQPGIVLLEKDFSSSKRLL</sequence>
<dbReference type="InterPro" id="IPR032466">
    <property type="entry name" value="Metal_Hydrolase"/>
</dbReference>
<keyword evidence="4" id="KW-1185">Reference proteome</keyword>
<dbReference type="PANTHER" id="PTHR43794:SF11">
    <property type="entry name" value="AMIDOHYDROLASE-RELATED DOMAIN-CONTAINING PROTEIN"/>
    <property type="match status" value="1"/>
</dbReference>
<dbReference type="Proteomes" id="UP000290204">
    <property type="component" value="Unassembled WGS sequence"/>
</dbReference>
<accession>A0A4Q1CHV2</accession>
<dbReference type="Gene3D" id="3.20.20.140">
    <property type="entry name" value="Metal-dependent hydrolases"/>
    <property type="match status" value="1"/>
</dbReference>
<dbReference type="EMBL" id="SDHW01000003">
    <property type="protein sequence ID" value="RXK59860.1"/>
    <property type="molecule type" value="Genomic_DNA"/>
</dbReference>
<evidence type="ECO:0000256" key="1">
    <source>
        <dbReference type="ARBA" id="ARBA00022801"/>
    </source>
</evidence>
<dbReference type="PANTHER" id="PTHR43794">
    <property type="entry name" value="AMINOHYDROLASE SSNA-RELATED"/>
    <property type="match status" value="1"/>
</dbReference>
<protein>
    <submittedName>
        <fullName evidence="3">Amidohydrolase</fullName>
    </submittedName>
</protein>
<dbReference type="InterPro" id="IPR050287">
    <property type="entry name" value="MTA/SAH_deaminase"/>
</dbReference>
<dbReference type="InterPro" id="IPR011059">
    <property type="entry name" value="Metal-dep_hydrolase_composite"/>
</dbReference>
<name>A0A4Q1CHV2_9BACT</name>
<dbReference type="OrthoDB" id="9807210at2"/>